<dbReference type="EMBL" id="ANOG01000394">
    <property type="protein sequence ID" value="EMI20267.1"/>
    <property type="molecule type" value="Genomic_DNA"/>
</dbReference>
<name>M5RY01_9BACT</name>
<gene>
    <name evidence="1" type="ORF">RMSM_02806</name>
</gene>
<evidence type="ECO:0000313" key="2">
    <source>
        <dbReference type="Proteomes" id="UP000011991"/>
    </source>
</evidence>
<sequence length="240" mass="27348">MFKIRKRVCLRRLRFAHSPFLLMVFPMMIRISLAAFCVCLLFGGVVVAQEDPPANSELVVDQSFDSDSLDSKWHINTGNWTVKDGVLKASEVASDKHSAAARFPVETNNAVYQLRFRLVDDVKAFHFGFDPAPGELDKKGHLFSVIITPGSWKIMKHVDKKNPKQDPNEVLASEEMSFEKDRWYTLRLTTWETYVTAKIDGDKTLKASHPTFSVKKPTLVFRCQGDGVEVDDIKVWRQVK</sequence>
<evidence type="ECO:0000313" key="1">
    <source>
        <dbReference type="EMBL" id="EMI20267.1"/>
    </source>
</evidence>
<keyword evidence="2" id="KW-1185">Reference proteome</keyword>
<organism evidence="1 2">
    <name type="scientific">Rhodopirellula maiorica SM1</name>
    <dbReference type="NCBI Taxonomy" id="1265738"/>
    <lineage>
        <taxon>Bacteria</taxon>
        <taxon>Pseudomonadati</taxon>
        <taxon>Planctomycetota</taxon>
        <taxon>Planctomycetia</taxon>
        <taxon>Pirellulales</taxon>
        <taxon>Pirellulaceae</taxon>
        <taxon>Novipirellula</taxon>
    </lineage>
</organism>
<proteinExistence type="predicted"/>
<dbReference type="PATRIC" id="fig|1265738.3.peg.2814"/>
<reference evidence="1 2" key="1">
    <citation type="journal article" date="2013" name="Mar. Genomics">
        <title>Expression of sulfatases in Rhodopirellula baltica and the diversity of sulfatases in the genus Rhodopirellula.</title>
        <authorList>
            <person name="Wegner C.E."/>
            <person name="Richter-Heitmann T."/>
            <person name="Klindworth A."/>
            <person name="Klockow C."/>
            <person name="Richter M."/>
            <person name="Achstetter T."/>
            <person name="Glockner F.O."/>
            <person name="Harder J."/>
        </authorList>
    </citation>
    <scope>NUCLEOTIDE SEQUENCE [LARGE SCALE GENOMIC DNA]</scope>
    <source>
        <strain evidence="1 2">SM1</strain>
    </source>
</reference>
<dbReference type="Gene3D" id="2.60.120.560">
    <property type="entry name" value="Exo-inulinase, domain 1"/>
    <property type="match status" value="1"/>
</dbReference>
<dbReference type="AlphaFoldDB" id="M5RY01"/>
<accession>M5RY01</accession>
<dbReference type="Proteomes" id="UP000011991">
    <property type="component" value="Unassembled WGS sequence"/>
</dbReference>
<protein>
    <submittedName>
        <fullName evidence="1">Putative secreted protein</fullName>
    </submittedName>
</protein>
<comment type="caution">
    <text evidence="1">The sequence shown here is derived from an EMBL/GenBank/DDBJ whole genome shotgun (WGS) entry which is preliminary data.</text>
</comment>